<reference evidence="1 2" key="1">
    <citation type="submission" date="2018-01" db="EMBL/GenBank/DDBJ databases">
        <title>Genome characterization of the sugarcane-associated fungus Trichoderma ghanense CCMA-1212 and their application in lignocelulose bioconversion.</title>
        <authorList>
            <person name="Steindorff A.S."/>
            <person name="Mendes T.D."/>
            <person name="Vilela E.S.D."/>
            <person name="Rodrigues D.S."/>
            <person name="Formighieri E.F."/>
            <person name="Melo I.S."/>
            <person name="Favaro L.C.L."/>
        </authorList>
    </citation>
    <scope>NUCLEOTIDE SEQUENCE [LARGE SCALE GENOMIC DNA]</scope>
    <source>
        <strain evidence="1 2">CCMA-1212</strain>
    </source>
</reference>
<name>A0ABY2H7J7_9HYPO</name>
<comment type="caution">
    <text evidence="1">The sequence shown here is derived from an EMBL/GenBank/DDBJ whole genome shotgun (WGS) entry which is preliminary data.</text>
</comment>
<keyword evidence="2" id="KW-1185">Reference proteome</keyword>
<protein>
    <submittedName>
        <fullName evidence="1">Uncharacterized protein</fullName>
    </submittedName>
</protein>
<organism evidence="1 2">
    <name type="scientific">Trichoderma ghanense</name>
    <dbReference type="NCBI Taxonomy" id="65468"/>
    <lineage>
        <taxon>Eukaryota</taxon>
        <taxon>Fungi</taxon>
        <taxon>Dikarya</taxon>
        <taxon>Ascomycota</taxon>
        <taxon>Pezizomycotina</taxon>
        <taxon>Sordariomycetes</taxon>
        <taxon>Hypocreomycetidae</taxon>
        <taxon>Hypocreales</taxon>
        <taxon>Hypocreaceae</taxon>
        <taxon>Trichoderma</taxon>
    </lineage>
</organism>
<dbReference type="RefSeq" id="XP_073560394.1">
    <property type="nucleotide sequence ID" value="XM_073701316.1"/>
</dbReference>
<sequence length="57" mass="6401">MAQRLIACYQWIKTAGGKSTSLYARISNRSAPYKKIAGEPKLAQNQDMFNDNVPLLE</sequence>
<dbReference type="EMBL" id="PPTA01000004">
    <property type="protein sequence ID" value="TFB04193.1"/>
    <property type="molecule type" value="Genomic_DNA"/>
</dbReference>
<gene>
    <name evidence="1" type="ORF">CCMA1212_003990</name>
</gene>
<dbReference type="Proteomes" id="UP001642720">
    <property type="component" value="Unassembled WGS sequence"/>
</dbReference>
<evidence type="ECO:0000313" key="1">
    <source>
        <dbReference type="EMBL" id="TFB04193.1"/>
    </source>
</evidence>
<proteinExistence type="predicted"/>
<accession>A0ABY2H7J7</accession>
<dbReference type="GeneID" id="300575766"/>
<evidence type="ECO:0000313" key="2">
    <source>
        <dbReference type="Proteomes" id="UP001642720"/>
    </source>
</evidence>